<evidence type="ECO:0000256" key="1">
    <source>
        <dbReference type="SAM" id="MobiDB-lite"/>
    </source>
</evidence>
<feature type="region of interest" description="Disordered" evidence="1">
    <location>
        <begin position="1004"/>
        <end position="1048"/>
    </location>
</feature>
<dbReference type="PANTHER" id="PTHR43016">
    <property type="entry name" value="PRESEQUENCE PROTEASE"/>
    <property type="match status" value="1"/>
</dbReference>
<dbReference type="FunFam" id="3.30.830.10:FF:000031">
    <property type="entry name" value="Putative zinc metalloprotease"/>
    <property type="match status" value="1"/>
</dbReference>
<reference evidence="4" key="1">
    <citation type="journal article" date="2021" name="Open Biol.">
        <title>Shared evolutionary footprints suggest mitochondrial oxidative damage underlies multiple complex I losses in fungi.</title>
        <authorList>
            <person name="Schikora-Tamarit M.A."/>
            <person name="Marcet-Houben M."/>
            <person name="Nosek J."/>
            <person name="Gabaldon T."/>
        </authorList>
    </citation>
    <scope>NUCLEOTIDE SEQUENCE</scope>
    <source>
        <strain evidence="4">CBS6341</strain>
    </source>
</reference>
<dbReference type="AlphaFoldDB" id="A0A9P8Q0V9"/>
<organism evidence="4 5">
    <name type="scientific">Wickerhamomyces mucosus</name>
    <dbReference type="NCBI Taxonomy" id="1378264"/>
    <lineage>
        <taxon>Eukaryota</taxon>
        <taxon>Fungi</taxon>
        <taxon>Dikarya</taxon>
        <taxon>Ascomycota</taxon>
        <taxon>Saccharomycotina</taxon>
        <taxon>Saccharomycetes</taxon>
        <taxon>Phaffomycetales</taxon>
        <taxon>Wickerhamomycetaceae</taxon>
        <taxon>Wickerhamomyces</taxon>
    </lineage>
</organism>
<dbReference type="PANTHER" id="PTHR43016:SF16">
    <property type="entry name" value="METALLOPROTEASE, PUTATIVE (AFU_ORTHOLOGUE AFUA_4G07610)-RELATED"/>
    <property type="match status" value="1"/>
</dbReference>
<evidence type="ECO:0008006" key="6">
    <source>
        <dbReference type="Google" id="ProtNLM"/>
    </source>
</evidence>
<comment type="caution">
    <text evidence="4">The sequence shown here is derived from an EMBL/GenBank/DDBJ whole genome shotgun (WGS) entry which is preliminary data.</text>
</comment>
<gene>
    <name evidence="4" type="ORF">WICMUC_000178</name>
</gene>
<proteinExistence type="predicted"/>
<dbReference type="Gene3D" id="3.30.830.10">
    <property type="entry name" value="Metalloenzyme, LuxS/M16 peptidase-like"/>
    <property type="match status" value="4"/>
</dbReference>
<dbReference type="OrthoDB" id="4953at2759"/>
<feature type="compositionally biased region" description="Acidic residues" evidence="1">
    <location>
        <begin position="1012"/>
        <end position="1048"/>
    </location>
</feature>
<dbReference type="FunFam" id="3.30.830.10:FF:000015">
    <property type="entry name" value="Putative zinc metalloprotease"/>
    <property type="match status" value="1"/>
</dbReference>
<accession>A0A9P8Q0V9</accession>
<evidence type="ECO:0000313" key="5">
    <source>
        <dbReference type="Proteomes" id="UP000769528"/>
    </source>
</evidence>
<dbReference type="Proteomes" id="UP000769528">
    <property type="component" value="Unassembled WGS sequence"/>
</dbReference>
<reference evidence="4" key="2">
    <citation type="submission" date="2021-01" db="EMBL/GenBank/DDBJ databases">
        <authorList>
            <person name="Schikora-Tamarit M.A."/>
        </authorList>
    </citation>
    <scope>NUCLEOTIDE SEQUENCE</scope>
    <source>
        <strain evidence="4">CBS6341</strain>
    </source>
</reference>
<dbReference type="GO" id="GO:0046872">
    <property type="term" value="F:metal ion binding"/>
    <property type="evidence" value="ECO:0007669"/>
    <property type="project" value="InterPro"/>
</dbReference>
<dbReference type="InterPro" id="IPR007863">
    <property type="entry name" value="Peptidase_M16_C"/>
</dbReference>
<evidence type="ECO:0000313" key="4">
    <source>
        <dbReference type="EMBL" id="KAH3680744.1"/>
    </source>
</evidence>
<dbReference type="Pfam" id="PF00675">
    <property type="entry name" value="Peptidase_M16"/>
    <property type="match status" value="1"/>
</dbReference>
<feature type="domain" description="Peptidase M16 N-terminal" evidence="2">
    <location>
        <begin position="50"/>
        <end position="139"/>
    </location>
</feature>
<dbReference type="Pfam" id="PF05193">
    <property type="entry name" value="Peptidase_M16_C"/>
    <property type="match status" value="1"/>
</dbReference>
<sequence>MSSLELLTSFDVEYAPSSVKKWRSKRTGLQAVIIDKESPIVNGFFAVATEVEDDSGTPHTLEHLVFMGSKKYPYKGLLDTLGNVAFSNTNAWTATDQTVYTLTTAGWEGFKLLLPIYLDHILNPTLTDEACYTEVYHVDGEGKEKGVVFSEMQGIQNQSWFLTALNSQREAYHPKSGYSSETGGLMENLRVLSNDKIREFHQSSYRPSNLCVIVNGSVDEDEFLKIINEFDNELPSLENGSSYRPFVDSPYPIKPLPQKIVKTIEFPEKDESYGEITITWVGPKHENWDEDLAITLLLEYLTDSSISLLIKNLVEIDEPLASDIHCNTDDYTYTMPYIGLNNVPTNRLHEAHEKLLQLLNVHATVDQFDLVKMREVVENSKLKLIFAVEKSADILSDYVITDFLYSDLEGQTLGKNLRTLRDYESISKWTTEQWVELFQRYLVNNNPVIIVSKPSKALYKSNKEQNKKLLKDRIDELGEEGLNHLKEKLKNSQEKNDLPIPQDILDQFPKPDPSKIQFIDTLTIGIGLNKDVENDLNNKLTSKYVNDTPKDFPLYINIDQFKSEFISIDIILSSAEISQNLLPYFELYSEIFTFPLEIDGQIIPFEQVIKDIQNDTISTSLYNGFDHQFNELISAKIQVKKENYIKAINWFKKIFYFTKFDKSRVKVTIEKIINGLPSLKRSGSSALSSVQTNNTFTERSLYRSKDFLYTESFYRELLNKIENGKFDDILKDLEDIRTQLFKLNNIRVIISGDLSQVEHPIKSWNEFIDAVPASSSKELITIPRSFEVLTDLGQSLSGKTFIITTPGSESTFLTSNTKIPIDYLSRSSVAVSLAASYLQAVEGPFWRGIRGTGLAYGANVSRNVEFGQLTFEIYRGSDAIKSYEVGSQIIKDFVNGVTKIDKTLFEGAVSSLINGIASFQSNYYAASSAKYVDNVLKKRGPNFNNNFIKELKAITEDDLIDVLKKYYLNLFDAQNSAVFISSHPSNANELKEYFESRGYEVSIEEVTATNDNDAESENGDEYTEEEDSDGYSDEDAEDDSEEVTSDEE</sequence>
<evidence type="ECO:0000259" key="2">
    <source>
        <dbReference type="Pfam" id="PF00675"/>
    </source>
</evidence>
<evidence type="ECO:0000259" key="3">
    <source>
        <dbReference type="Pfam" id="PF05193"/>
    </source>
</evidence>
<feature type="domain" description="Peptidase M16 C-terminal" evidence="3">
    <location>
        <begin position="193"/>
        <end position="341"/>
    </location>
</feature>
<keyword evidence="5" id="KW-1185">Reference proteome</keyword>
<protein>
    <recommendedName>
        <fullName evidence="6">Mitochondrial presequence protease</fullName>
    </recommendedName>
</protein>
<dbReference type="SUPFAM" id="SSF63411">
    <property type="entry name" value="LuxS/MPP-like metallohydrolase"/>
    <property type="match status" value="4"/>
</dbReference>
<dbReference type="InterPro" id="IPR011249">
    <property type="entry name" value="Metalloenz_LuxS/M16"/>
</dbReference>
<dbReference type="InterPro" id="IPR011765">
    <property type="entry name" value="Pept_M16_N"/>
</dbReference>
<name>A0A9P8Q0V9_9ASCO</name>
<dbReference type="EMBL" id="JAEUBF010000041">
    <property type="protein sequence ID" value="KAH3680744.1"/>
    <property type="molecule type" value="Genomic_DNA"/>
</dbReference>